<dbReference type="EMBL" id="JAGGKX010000023">
    <property type="protein sequence ID" value="MBP1971278.1"/>
    <property type="molecule type" value="Genomic_DNA"/>
</dbReference>
<dbReference type="Pfam" id="PF01575">
    <property type="entry name" value="MaoC_dehydratas"/>
    <property type="match status" value="1"/>
</dbReference>
<feature type="domain" description="MaoC-like" evidence="1">
    <location>
        <begin position="14"/>
        <end position="113"/>
    </location>
</feature>
<reference evidence="2 3" key="1">
    <citation type="submission" date="2021-03" db="EMBL/GenBank/DDBJ databases">
        <title>Genomic Encyclopedia of Type Strains, Phase IV (KMG-IV): sequencing the most valuable type-strain genomes for metagenomic binning, comparative biology and taxonomic classification.</title>
        <authorList>
            <person name="Goeker M."/>
        </authorList>
    </citation>
    <scope>NUCLEOTIDE SEQUENCE [LARGE SCALE GENOMIC DNA]</scope>
    <source>
        <strain evidence="2 3">DSM 25609</strain>
    </source>
</reference>
<proteinExistence type="predicted"/>
<dbReference type="Gene3D" id="3.10.129.10">
    <property type="entry name" value="Hotdog Thioesterase"/>
    <property type="match status" value="1"/>
</dbReference>
<dbReference type="InterPro" id="IPR029069">
    <property type="entry name" value="HotDog_dom_sf"/>
</dbReference>
<evidence type="ECO:0000259" key="1">
    <source>
        <dbReference type="Pfam" id="PF01575"/>
    </source>
</evidence>
<organism evidence="2 3">
    <name type="scientific">Virgibacillus natechei</name>
    <dbReference type="NCBI Taxonomy" id="1216297"/>
    <lineage>
        <taxon>Bacteria</taxon>
        <taxon>Bacillati</taxon>
        <taxon>Bacillota</taxon>
        <taxon>Bacilli</taxon>
        <taxon>Bacillales</taxon>
        <taxon>Bacillaceae</taxon>
        <taxon>Virgibacillus</taxon>
    </lineage>
</organism>
<dbReference type="InterPro" id="IPR002539">
    <property type="entry name" value="MaoC-like_dom"/>
</dbReference>
<comment type="caution">
    <text evidence="2">The sequence shown here is derived from an EMBL/GenBank/DDBJ whole genome shotgun (WGS) entry which is preliminary data.</text>
</comment>
<accession>A0ABS4IJY8</accession>
<dbReference type="PANTHER" id="PTHR43664">
    <property type="entry name" value="MONOAMINE OXIDASE-RELATED"/>
    <property type="match status" value="1"/>
</dbReference>
<dbReference type="RefSeq" id="WP_209464342.1">
    <property type="nucleotide sequence ID" value="NZ_CP110224.1"/>
</dbReference>
<protein>
    <submittedName>
        <fullName evidence="2">Acyl dehydratase</fullName>
    </submittedName>
</protein>
<sequence>MKFDEFSVGDIFFTNEVVMTKEEIIGFARKYDPQHLHMDEEAAEKTPYGSLIASGFHTLAVVWAEFIKMDILGADSVGGLGAEKIRWRAPVRPGDQLTGEFSIVNTKELSDKSRGVLSIEIVIRNQRNQEVLTAKTEVFVAT</sequence>
<dbReference type="SUPFAM" id="SSF54637">
    <property type="entry name" value="Thioesterase/thiol ester dehydrase-isomerase"/>
    <property type="match status" value="1"/>
</dbReference>
<dbReference type="Proteomes" id="UP001519345">
    <property type="component" value="Unassembled WGS sequence"/>
</dbReference>
<gene>
    <name evidence="2" type="ORF">J2Z83_003417</name>
</gene>
<evidence type="ECO:0000313" key="2">
    <source>
        <dbReference type="EMBL" id="MBP1971278.1"/>
    </source>
</evidence>
<dbReference type="InterPro" id="IPR052342">
    <property type="entry name" value="MCH/BMMD"/>
</dbReference>
<keyword evidence="3" id="KW-1185">Reference proteome</keyword>
<dbReference type="PANTHER" id="PTHR43664:SF1">
    <property type="entry name" value="BETA-METHYLMALYL-COA DEHYDRATASE"/>
    <property type="match status" value="1"/>
</dbReference>
<evidence type="ECO:0000313" key="3">
    <source>
        <dbReference type="Proteomes" id="UP001519345"/>
    </source>
</evidence>
<name>A0ABS4IJY8_9BACI</name>